<reference evidence="1" key="2">
    <citation type="submission" date="2020-09" db="EMBL/GenBank/DDBJ databases">
        <authorList>
            <person name="Sun Q."/>
            <person name="Ohkuma M."/>
        </authorList>
    </citation>
    <scope>NUCLEOTIDE SEQUENCE</scope>
    <source>
        <strain evidence="1">JCM 4125</strain>
    </source>
</reference>
<gene>
    <name evidence="1" type="ORF">GCM10010226_81850</name>
</gene>
<name>A0A918M0Y9_9ACTN</name>
<organism evidence="1 2">
    <name type="scientific">Streptomyces phaeofaciens</name>
    <dbReference type="NCBI Taxonomy" id="68254"/>
    <lineage>
        <taxon>Bacteria</taxon>
        <taxon>Bacillati</taxon>
        <taxon>Actinomycetota</taxon>
        <taxon>Actinomycetes</taxon>
        <taxon>Kitasatosporales</taxon>
        <taxon>Streptomycetaceae</taxon>
        <taxon>Streptomyces</taxon>
    </lineage>
</organism>
<dbReference type="Proteomes" id="UP000646776">
    <property type="component" value="Unassembled WGS sequence"/>
</dbReference>
<keyword evidence="2" id="KW-1185">Reference proteome</keyword>
<evidence type="ECO:0000313" key="2">
    <source>
        <dbReference type="Proteomes" id="UP000646776"/>
    </source>
</evidence>
<reference evidence="1" key="1">
    <citation type="journal article" date="2014" name="Int. J. Syst. Evol. Microbiol.">
        <title>Complete genome sequence of Corynebacterium casei LMG S-19264T (=DSM 44701T), isolated from a smear-ripened cheese.</title>
        <authorList>
            <consortium name="US DOE Joint Genome Institute (JGI-PGF)"/>
            <person name="Walter F."/>
            <person name="Albersmeier A."/>
            <person name="Kalinowski J."/>
            <person name="Ruckert C."/>
        </authorList>
    </citation>
    <scope>NUCLEOTIDE SEQUENCE</scope>
    <source>
        <strain evidence="1">JCM 4125</strain>
    </source>
</reference>
<sequence>MTDTLRTPPLAAAVQHLLGARAREHVHSVEGDGACRHLQRHAALHTYLVQAAADSGAYQLRRSAGIGRRLLWDAAGLLQT</sequence>
<comment type="caution">
    <text evidence="1">The sequence shown here is derived from an EMBL/GenBank/DDBJ whole genome shotgun (WGS) entry which is preliminary data.</text>
</comment>
<accession>A0A918M0Y9</accession>
<dbReference type="AlphaFoldDB" id="A0A918M0Y9"/>
<evidence type="ECO:0000313" key="1">
    <source>
        <dbReference type="EMBL" id="GGT91472.1"/>
    </source>
</evidence>
<proteinExistence type="predicted"/>
<dbReference type="EMBL" id="BMSA01000039">
    <property type="protein sequence ID" value="GGT91472.1"/>
    <property type="molecule type" value="Genomic_DNA"/>
</dbReference>
<dbReference type="RefSeq" id="WP_229871106.1">
    <property type="nucleotide sequence ID" value="NZ_BMSA01000039.1"/>
</dbReference>
<protein>
    <submittedName>
        <fullName evidence="1">Uncharacterized protein</fullName>
    </submittedName>
</protein>